<dbReference type="GO" id="GO:0005524">
    <property type="term" value="F:ATP binding"/>
    <property type="evidence" value="ECO:0007669"/>
    <property type="project" value="InterPro"/>
</dbReference>
<evidence type="ECO:0000313" key="3">
    <source>
        <dbReference type="Proteomes" id="UP000014500"/>
    </source>
</evidence>
<feature type="domain" description="Protein kinase" evidence="1">
    <location>
        <begin position="1"/>
        <end position="33"/>
    </location>
</feature>
<accession>T1JJE8</accession>
<keyword evidence="3" id="KW-1185">Reference proteome</keyword>
<dbReference type="Gene3D" id="1.10.510.10">
    <property type="entry name" value="Transferase(Phosphotransferase) domain 1"/>
    <property type="match status" value="1"/>
</dbReference>
<dbReference type="HOGENOM" id="CLU_3387273_0_0_1"/>
<protein>
    <recommendedName>
        <fullName evidence="1">Protein kinase domain-containing protein</fullName>
    </recommendedName>
</protein>
<evidence type="ECO:0000313" key="2">
    <source>
        <dbReference type="EnsemblMetazoa" id="SMAR013978-PA"/>
    </source>
</evidence>
<dbReference type="InterPro" id="IPR011009">
    <property type="entry name" value="Kinase-like_dom_sf"/>
</dbReference>
<dbReference type="AlphaFoldDB" id="T1JJE8"/>
<sequence>QLQPALDHLHKKGFVHGDFRGQNILIEEGSKKI</sequence>
<evidence type="ECO:0000259" key="1">
    <source>
        <dbReference type="PROSITE" id="PS50011"/>
    </source>
</evidence>
<proteinExistence type="predicted"/>
<dbReference type="Proteomes" id="UP000014500">
    <property type="component" value="Unassembled WGS sequence"/>
</dbReference>
<dbReference type="InterPro" id="IPR008266">
    <property type="entry name" value="Tyr_kinase_AS"/>
</dbReference>
<reference evidence="2" key="2">
    <citation type="submission" date="2015-02" db="UniProtKB">
        <authorList>
            <consortium name="EnsemblMetazoa"/>
        </authorList>
    </citation>
    <scope>IDENTIFICATION</scope>
</reference>
<dbReference type="SUPFAM" id="SSF56112">
    <property type="entry name" value="Protein kinase-like (PK-like)"/>
    <property type="match status" value="1"/>
</dbReference>
<dbReference type="EMBL" id="JH431978">
    <property type="status" value="NOT_ANNOTATED_CDS"/>
    <property type="molecule type" value="Genomic_DNA"/>
</dbReference>
<organism evidence="2 3">
    <name type="scientific">Strigamia maritima</name>
    <name type="common">European centipede</name>
    <name type="synonym">Geophilus maritimus</name>
    <dbReference type="NCBI Taxonomy" id="126957"/>
    <lineage>
        <taxon>Eukaryota</taxon>
        <taxon>Metazoa</taxon>
        <taxon>Ecdysozoa</taxon>
        <taxon>Arthropoda</taxon>
        <taxon>Myriapoda</taxon>
        <taxon>Chilopoda</taxon>
        <taxon>Pleurostigmophora</taxon>
        <taxon>Geophilomorpha</taxon>
        <taxon>Linotaeniidae</taxon>
        <taxon>Strigamia</taxon>
    </lineage>
</organism>
<dbReference type="InterPro" id="IPR000719">
    <property type="entry name" value="Prot_kinase_dom"/>
</dbReference>
<dbReference type="PROSITE" id="PS00109">
    <property type="entry name" value="PROTEIN_KINASE_TYR"/>
    <property type="match status" value="1"/>
</dbReference>
<reference evidence="3" key="1">
    <citation type="submission" date="2011-05" db="EMBL/GenBank/DDBJ databases">
        <authorList>
            <person name="Richards S.R."/>
            <person name="Qu J."/>
            <person name="Jiang H."/>
            <person name="Jhangiani S.N."/>
            <person name="Agravi P."/>
            <person name="Goodspeed R."/>
            <person name="Gross S."/>
            <person name="Mandapat C."/>
            <person name="Jackson L."/>
            <person name="Mathew T."/>
            <person name="Pu L."/>
            <person name="Thornton R."/>
            <person name="Saada N."/>
            <person name="Wilczek-Boney K.B."/>
            <person name="Lee S."/>
            <person name="Kovar C."/>
            <person name="Wu Y."/>
            <person name="Scherer S.E."/>
            <person name="Worley K.C."/>
            <person name="Muzny D.M."/>
            <person name="Gibbs R."/>
        </authorList>
    </citation>
    <scope>NUCLEOTIDE SEQUENCE</scope>
    <source>
        <strain evidence="3">Brora</strain>
    </source>
</reference>
<name>T1JJE8_STRMM</name>
<dbReference type="PROSITE" id="PS50011">
    <property type="entry name" value="PROTEIN_KINASE_DOM"/>
    <property type="match status" value="1"/>
</dbReference>
<dbReference type="GO" id="GO:0004672">
    <property type="term" value="F:protein kinase activity"/>
    <property type="evidence" value="ECO:0007669"/>
    <property type="project" value="InterPro"/>
</dbReference>
<dbReference type="EnsemblMetazoa" id="SMAR013978-RA">
    <property type="protein sequence ID" value="SMAR013978-PA"/>
    <property type="gene ID" value="SMAR013978"/>
</dbReference>